<protein>
    <submittedName>
        <fullName evidence="1">Uncharacterized protein</fullName>
    </submittedName>
</protein>
<accession>A0A0U5F5Y2</accession>
<dbReference type="AlphaFoldDB" id="A0A0U5F5Y2"/>
<dbReference type="EMBL" id="LN609302">
    <property type="protein sequence ID" value="CEF56578.1"/>
    <property type="molecule type" value="Genomic_DNA"/>
</dbReference>
<sequence length="30" mass="3377">MHNKKAASPKESGLNVLFNPKAERLIWTVP</sequence>
<proteinExistence type="predicted"/>
<evidence type="ECO:0000313" key="2">
    <source>
        <dbReference type="Proteomes" id="UP000068250"/>
    </source>
</evidence>
<dbReference type="Proteomes" id="UP000068250">
    <property type="component" value="Chromosome I"/>
</dbReference>
<reference evidence="2" key="1">
    <citation type="submission" date="2014-09" db="EMBL/GenBank/DDBJ databases">
        <authorList>
            <person name="Illeghems K.G."/>
        </authorList>
    </citation>
    <scope>NUCLEOTIDE SEQUENCE [LARGE SCALE GENOMIC DNA]</scope>
    <source>
        <strain evidence="2">LMG 23848T</strain>
    </source>
</reference>
<organism evidence="1 2">
    <name type="scientific">Acetobacter ghanensis</name>
    <dbReference type="NCBI Taxonomy" id="431306"/>
    <lineage>
        <taxon>Bacteria</taxon>
        <taxon>Pseudomonadati</taxon>
        <taxon>Pseudomonadota</taxon>
        <taxon>Alphaproteobacteria</taxon>
        <taxon>Acetobacterales</taxon>
        <taxon>Acetobacteraceae</taxon>
        <taxon>Acetobacter</taxon>
    </lineage>
</organism>
<gene>
    <name evidence="1" type="ORF">AGA_2069</name>
</gene>
<name>A0A0U5F5Y2_9PROT</name>
<evidence type="ECO:0000313" key="1">
    <source>
        <dbReference type="EMBL" id="CEF56578.1"/>
    </source>
</evidence>